<dbReference type="OrthoDB" id="389272at2"/>
<feature type="domain" description="NusB/RsmB/TIM44" evidence="2">
    <location>
        <begin position="68"/>
        <end position="147"/>
    </location>
</feature>
<name>A0A501X942_9BACT</name>
<organism evidence="3 4">
    <name type="scientific">[Mycoplasma] falconis</name>
    <dbReference type="NCBI Taxonomy" id="92403"/>
    <lineage>
        <taxon>Bacteria</taxon>
        <taxon>Bacillati</taxon>
        <taxon>Mycoplasmatota</taxon>
        <taxon>Mycoplasmoidales</taxon>
        <taxon>Metamycoplasmataceae</taxon>
        <taxon>Metamycoplasma</taxon>
    </lineage>
</organism>
<keyword evidence="4" id="KW-1185">Reference proteome</keyword>
<evidence type="ECO:0000259" key="2">
    <source>
        <dbReference type="Pfam" id="PF01029"/>
    </source>
</evidence>
<dbReference type="InterPro" id="IPR035926">
    <property type="entry name" value="NusB-like_sf"/>
</dbReference>
<gene>
    <name evidence="3" type="ORF">FJO69_02465</name>
</gene>
<dbReference type="GO" id="GO:0006355">
    <property type="term" value="P:regulation of DNA-templated transcription"/>
    <property type="evidence" value="ECO:0007669"/>
    <property type="project" value="InterPro"/>
</dbReference>
<dbReference type="RefSeq" id="WP_140781472.1">
    <property type="nucleotide sequence ID" value="NZ_VFSS01000009.1"/>
</dbReference>
<dbReference type="Proteomes" id="UP000319776">
    <property type="component" value="Unassembled WGS sequence"/>
</dbReference>
<dbReference type="GO" id="GO:0003723">
    <property type="term" value="F:RNA binding"/>
    <property type="evidence" value="ECO:0007669"/>
    <property type="project" value="UniProtKB-KW"/>
</dbReference>
<dbReference type="Pfam" id="PF01029">
    <property type="entry name" value="NusB"/>
    <property type="match status" value="1"/>
</dbReference>
<proteinExistence type="predicted"/>
<dbReference type="AlphaFoldDB" id="A0A501X942"/>
<accession>A0A501X942</accession>
<protein>
    <submittedName>
        <fullName evidence="3">Transcription antitermination protein NusB</fullName>
    </submittedName>
</protein>
<dbReference type="Gene3D" id="1.10.940.10">
    <property type="entry name" value="NusB-like"/>
    <property type="match status" value="1"/>
</dbReference>
<evidence type="ECO:0000313" key="3">
    <source>
        <dbReference type="EMBL" id="TPE57075.1"/>
    </source>
</evidence>
<dbReference type="EMBL" id="VFSS01000009">
    <property type="protein sequence ID" value="TPE57075.1"/>
    <property type="molecule type" value="Genomic_DNA"/>
</dbReference>
<sequence>MSEELKQNIENQSDKKMNKQKAEFLIKKFNARFSIIKYIYQAELFEKNIDVNEIFENEFLDKWQIGTLNNIASKYDALTKLAQKFLNEDWDWNRISPLTRAIIIYGEYEILINNPKVVINEMINMAKIYIPNNDYKIVNKVLDAYAKQIKK</sequence>
<evidence type="ECO:0000313" key="4">
    <source>
        <dbReference type="Proteomes" id="UP000319776"/>
    </source>
</evidence>
<keyword evidence="1" id="KW-0694">RNA-binding</keyword>
<reference evidence="3 4" key="1">
    <citation type="submission" date="2019-06" db="EMBL/GenBank/DDBJ databases">
        <title>Mycoplasma falconis type strain whole genome sequence.</title>
        <authorList>
            <person name="Spergser J."/>
        </authorList>
    </citation>
    <scope>NUCLEOTIDE SEQUENCE [LARGE SCALE GENOMIC DNA]</scope>
    <source>
        <strain evidence="3 4">ATCC 51372</strain>
    </source>
</reference>
<dbReference type="SUPFAM" id="SSF48013">
    <property type="entry name" value="NusB-like"/>
    <property type="match status" value="1"/>
</dbReference>
<comment type="caution">
    <text evidence="3">The sequence shown here is derived from an EMBL/GenBank/DDBJ whole genome shotgun (WGS) entry which is preliminary data.</text>
</comment>
<evidence type="ECO:0000256" key="1">
    <source>
        <dbReference type="ARBA" id="ARBA00022884"/>
    </source>
</evidence>
<dbReference type="InterPro" id="IPR006027">
    <property type="entry name" value="NusB_RsmB_TIM44"/>
</dbReference>